<evidence type="ECO:0000256" key="7">
    <source>
        <dbReference type="SAM" id="MobiDB-lite"/>
    </source>
</evidence>
<dbReference type="Pfam" id="PF23999">
    <property type="entry name" value="CUSTOS"/>
    <property type="match status" value="1"/>
</dbReference>
<organism evidence="8 9">
    <name type="scientific">Pocillopora damicornis</name>
    <name type="common">Cauliflower coral</name>
    <name type="synonym">Millepora damicornis</name>
    <dbReference type="NCBI Taxonomy" id="46731"/>
    <lineage>
        <taxon>Eukaryota</taxon>
        <taxon>Metazoa</taxon>
        <taxon>Cnidaria</taxon>
        <taxon>Anthozoa</taxon>
        <taxon>Hexacorallia</taxon>
        <taxon>Scleractinia</taxon>
        <taxon>Astrocoeniina</taxon>
        <taxon>Pocilloporidae</taxon>
        <taxon>Pocillopora</taxon>
    </lineage>
</organism>
<evidence type="ECO:0000256" key="5">
    <source>
        <dbReference type="ARBA" id="ARBA00022687"/>
    </source>
</evidence>
<feature type="compositionally biased region" description="Basic residues" evidence="7">
    <location>
        <begin position="205"/>
        <end position="218"/>
    </location>
</feature>
<evidence type="ECO:0000256" key="3">
    <source>
        <dbReference type="ARBA" id="ARBA00013465"/>
    </source>
</evidence>
<dbReference type="OMA" id="SARTNKX"/>
<dbReference type="AlphaFoldDB" id="A0A3M6TJX2"/>
<dbReference type="GO" id="GO:0016055">
    <property type="term" value="P:Wnt signaling pathway"/>
    <property type="evidence" value="ECO:0007669"/>
    <property type="project" value="UniProtKB-KW"/>
</dbReference>
<comment type="caution">
    <text evidence="8">The sequence shown here is derived from an EMBL/GenBank/DDBJ whole genome shotgun (WGS) entry which is preliminary data.</text>
</comment>
<reference evidence="8 9" key="1">
    <citation type="journal article" date="2018" name="Sci. Rep.">
        <title>Comparative analysis of the Pocillopora damicornis genome highlights role of immune system in coral evolution.</title>
        <authorList>
            <person name="Cunning R."/>
            <person name="Bay R.A."/>
            <person name="Gillette P."/>
            <person name="Baker A.C."/>
            <person name="Traylor-Knowles N."/>
        </authorList>
    </citation>
    <scope>NUCLEOTIDE SEQUENCE [LARGE SCALE GENOMIC DNA]</scope>
    <source>
        <strain evidence="8">RSMAS</strain>
        <tissue evidence="8">Whole animal</tissue>
    </source>
</reference>
<accession>A0A3M6TJX2</accession>
<dbReference type="InterPro" id="IPR026694">
    <property type="entry name" value="CUSTOS"/>
</dbReference>
<evidence type="ECO:0000313" key="9">
    <source>
        <dbReference type="Proteomes" id="UP000275408"/>
    </source>
</evidence>
<comment type="similarity">
    <text evidence="2">Belongs to the CUSTOS family.</text>
</comment>
<dbReference type="EMBL" id="RCHS01003465">
    <property type="protein sequence ID" value="RMX41636.1"/>
    <property type="molecule type" value="Genomic_DNA"/>
</dbReference>
<keyword evidence="9" id="KW-1185">Reference proteome</keyword>
<name>A0A3M6TJX2_POCDA</name>
<protein>
    <recommendedName>
        <fullName evidence="3">Protein CUSTOS</fullName>
    </recommendedName>
</protein>
<feature type="region of interest" description="Disordered" evidence="7">
    <location>
        <begin position="122"/>
        <end position="218"/>
    </location>
</feature>
<keyword evidence="4" id="KW-0217">Developmental protein</keyword>
<evidence type="ECO:0000256" key="2">
    <source>
        <dbReference type="ARBA" id="ARBA00008632"/>
    </source>
</evidence>
<keyword evidence="5" id="KW-0879">Wnt signaling pathway</keyword>
<feature type="compositionally biased region" description="Basic residues" evidence="7">
    <location>
        <begin position="178"/>
        <end position="195"/>
    </location>
</feature>
<keyword evidence="6" id="KW-0539">Nucleus</keyword>
<dbReference type="Proteomes" id="UP000275408">
    <property type="component" value="Unassembled WGS sequence"/>
</dbReference>
<evidence type="ECO:0000256" key="6">
    <source>
        <dbReference type="ARBA" id="ARBA00023242"/>
    </source>
</evidence>
<dbReference type="OrthoDB" id="5986465at2759"/>
<dbReference type="PANTHER" id="PTHR14482:SF0">
    <property type="entry name" value="PROTEIN CUSTOS"/>
    <property type="match status" value="1"/>
</dbReference>
<dbReference type="STRING" id="46731.A0A3M6TJX2"/>
<evidence type="ECO:0000313" key="8">
    <source>
        <dbReference type="EMBL" id="RMX41636.1"/>
    </source>
</evidence>
<comment type="subcellular location">
    <subcellularLocation>
        <location evidence="1">Nucleus envelope</location>
    </subcellularLocation>
</comment>
<dbReference type="GO" id="GO:0005635">
    <property type="term" value="C:nuclear envelope"/>
    <property type="evidence" value="ECO:0007669"/>
    <property type="project" value="UniProtKB-SubCell"/>
</dbReference>
<gene>
    <name evidence="8" type="ORF">pdam_00008877</name>
</gene>
<evidence type="ECO:0000256" key="1">
    <source>
        <dbReference type="ARBA" id="ARBA00004259"/>
    </source>
</evidence>
<feature type="compositionally biased region" description="Basic and acidic residues" evidence="7">
    <location>
        <begin position="165"/>
        <end position="177"/>
    </location>
</feature>
<proteinExistence type="inferred from homology"/>
<sequence>MASSCDSSEEDLAKFAVITDVVDSEVAMVHSTSPSNSKSKPSLRHWRKEEDITCSSTELITPEFRQHVAKKLSKFLDENFICSEENTHLQDDHVSSSHESLGIKLLLKSNQLLLGESVKEVPSSTVARKNTKYSVSSESDTDEEELSRLAEAAVSGHSVIQEGHGGSKEKAADEPETKRKRKKEKKRSKEKRKKSKVSEELEEKKHKKRKKEKHKDKT</sequence>
<evidence type="ECO:0000256" key="4">
    <source>
        <dbReference type="ARBA" id="ARBA00022473"/>
    </source>
</evidence>
<dbReference type="PANTHER" id="PTHR14482">
    <property type="entry name" value="CHROMOSOME 12 ORF 43 HOMOLOG"/>
    <property type="match status" value="1"/>
</dbReference>